<evidence type="ECO:0000313" key="4">
    <source>
        <dbReference type="Proteomes" id="UP000294744"/>
    </source>
</evidence>
<keyword evidence="4" id="KW-1185">Reference proteome</keyword>
<dbReference type="OrthoDB" id="3233357at2"/>
<dbReference type="AlphaFoldDB" id="A0A4R4US14"/>
<dbReference type="Gene3D" id="1.20.59.10">
    <property type="entry name" value="Chorismate mutase"/>
    <property type="match status" value="1"/>
</dbReference>
<evidence type="ECO:0000313" key="3">
    <source>
        <dbReference type="EMBL" id="TDC92122.1"/>
    </source>
</evidence>
<protein>
    <submittedName>
        <fullName evidence="3">Chorismate mutase</fullName>
    </submittedName>
</protein>
<feature type="domain" description="Chorismate mutase" evidence="2">
    <location>
        <begin position="6"/>
        <end position="97"/>
    </location>
</feature>
<evidence type="ECO:0000256" key="1">
    <source>
        <dbReference type="ARBA" id="ARBA00023235"/>
    </source>
</evidence>
<gene>
    <name evidence="3" type="ORF">E1161_14335</name>
</gene>
<dbReference type="PANTHER" id="PTHR38041:SF1">
    <property type="entry name" value="CHORISMATE MUTASE"/>
    <property type="match status" value="1"/>
</dbReference>
<dbReference type="Proteomes" id="UP000294744">
    <property type="component" value="Unassembled WGS sequence"/>
</dbReference>
<accession>A0A4R4US14</accession>
<dbReference type="SUPFAM" id="SSF48600">
    <property type="entry name" value="Chorismate mutase II"/>
    <property type="match status" value="1"/>
</dbReference>
<comment type="caution">
    <text evidence="3">The sequence shown here is derived from an EMBL/GenBank/DDBJ whole genome shotgun (WGS) entry which is preliminary data.</text>
</comment>
<dbReference type="InterPro" id="IPR002701">
    <property type="entry name" value="CM_II_prokaryot"/>
</dbReference>
<reference evidence="3 4" key="1">
    <citation type="submission" date="2019-03" db="EMBL/GenBank/DDBJ databases">
        <title>Draft genome sequences of novel Actinobacteria.</title>
        <authorList>
            <person name="Sahin N."/>
            <person name="Ay H."/>
            <person name="Saygin H."/>
        </authorList>
    </citation>
    <scope>NUCLEOTIDE SEQUENCE [LARGE SCALE GENOMIC DNA]</scope>
    <source>
        <strain evidence="3 4">16K404</strain>
    </source>
</reference>
<evidence type="ECO:0000259" key="2">
    <source>
        <dbReference type="PROSITE" id="PS51168"/>
    </source>
</evidence>
<name>A0A4R4US14_9PSEU</name>
<dbReference type="EMBL" id="SMKV01000015">
    <property type="protein sequence ID" value="TDC92122.1"/>
    <property type="molecule type" value="Genomic_DNA"/>
</dbReference>
<sequence length="106" mass="11726">MTDFDDLEPDSLEQVRADIDAIDRELVDLLAARGRCVQRAAGFKRNGAEVRGPQSRIDHIITRARTAAMETGANPDVVEATFRAMISAFIEAELTIHATLDSDERK</sequence>
<organism evidence="3 4">
    <name type="scientific">Saccharopolyspora aridisoli</name>
    <dbReference type="NCBI Taxonomy" id="2530385"/>
    <lineage>
        <taxon>Bacteria</taxon>
        <taxon>Bacillati</taxon>
        <taxon>Actinomycetota</taxon>
        <taxon>Actinomycetes</taxon>
        <taxon>Pseudonocardiales</taxon>
        <taxon>Pseudonocardiaceae</taxon>
        <taxon>Saccharopolyspora</taxon>
    </lineage>
</organism>
<dbReference type="SMART" id="SM00830">
    <property type="entry name" value="CM_2"/>
    <property type="match status" value="1"/>
</dbReference>
<dbReference type="InterPro" id="IPR051331">
    <property type="entry name" value="Chorismate_mutase-related"/>
</dbReference>
<dbReference type="RefSeq" id="WP_132623552.1">
    <property type="nucleotide sequence ID" value="NZ_SMKV01000015.1"/>
</dbReference>
<keyword evidence="1" id="KW-0413">Isomerase</keyword>
<dbReference type="GO" id="GO:0046417">
    <property type="term" value="P:chorismate metabolic process"/>
    <property type="evidence" value="ECO:0007669"/>
    <property type="project" value="InterPro"/>
</dbReference>
<dbReference type="GO" id="GO:0009697">
    <property type="term" value="P:salicylic acid biosynthetic process"/>
    <property type="evidence" value="ECO:0007669"/>
    <property type="project" value="TreeGrafter"/>
</dbReference>
<dbReference type="InterPro" id="IPR036979">
    <property type="entry name" value="CM_dom_sf"/>
</dbReference>
<dbReference type="GO" id="GO:0004106">
    <property type="term" value="F:chorismate mutase activity"/>
    <property type="evidence" value="ECO:0007669"/>
    <property type="project" value="InterPro"/>
</dbReference>
<dbReference type="InterPro" id="IPR036263">
    <property type="entry name" value="Chorismate_II_sf"/>
</dbReference>
<dbReference type="PANTHER" id="PTHR38041">
    <property type="entry name" value="CHORISMATE MUTASE"/>
    <property type="match status" value="1"/>
</dbReference>
<dbReference type="PROSITE" id="PS51168">
    <property type="entry name" value="CHORISMATE_MUT_2"/>
    <property type="match status" value="1"/>
</dbReference>
<dbReference type="Pfam" id="PF01817">
    <property type="entry name" value="CM_2"/>
    <property type="match status" value="1"/>
</dbReference>
<proteinExistence type="predicted"/>